<evidence type="ECO:0000313" key="2">
    <source>
        <dbReference type="Proteomes" id="UP000024635"/>
    </source>
</evidence>
<dbReference type="Proteomes" id="UP000024635">
    <property type="component" value="Unassembled WGS sequence"/>
</dbReference>
<accession>A0A016TYY6</accession>
<comment type="caution">
    <text evidence="1">The sequence shown here is derived from an EMBL/GenBank/DDBJ whole genome shotgun (WGS) entry which is preliminary data.</text>
</comment>
<keyword evidence="2" id="KW-1185">Reference proteome</keyword>
<organism evidence="1 2">
    <name type="scientific">Ancylostoma ceylanicum</name>
    <dbReference type="NCBI Taxonomy" id="53326"/>
    <lineage>
        <taxon>Eukaryota</taxon>
        <taxon>Metazoa</taxon>
        <taxon>Ecdysozoa</taxon>
        <taxon>Nematoda</taxon>
        <taxon>Chromadorea</taxon>
        <taxon>Rhabditida</taxon>
        <taxon>Rhabditina</taxon>
        <taxon>Rhabditomorpha</taxon>
        <taxon>Strongyloidea</taxon>
        <taxon>Ancylostomatidae</taxon>
        <taxon>Ancylostomatinae</taxon>
        <taxon>Ancylostoma</taxon>
    </lineage>
</organism>
<dbReference type="AlphaFoldDB" id="A0A016TYY6"/>
<protein>
    <submittedName>
        <fullName evidence="1">Uncharacterized protein</fullName>
    </submittedName>
</protein>
<dbReference type="EMBL" id="JARK01001404">
    <property type="protein sequence ID" value="EYC07996.1"/>
    <property type="molecule type" value="Genomic_DNA"/>
</dbReference>
<sequence length="88" mass="10444">MKTLYGTVEPRALFYLFPTFQSGTPPTSPQNLTRRRILFAAAPSRLRVSVLFATEKWKEDTADNKFLVPRNYRRPMRNIEQYRIKCLY</sequence>
<gene>
    <name evidence="1" type="primary">Acey_s0068.g241</name>
    <name evidence="1" type="ORF">Y032_0068g241</name>
</gene>
<reference evidence="2" key="1">
    <citation type="journal article" date="2015" name="Nat. Genet.">
        <title>The genome and transcriptome of the zoonotic hookworm Ancylostoma ceylanicum identify infection-specific gene families.</title>
        <authorList>
            <person name="Schwarz E.M."/>
            <person name="Hu Y."/>
            <person name="Antoshechkin I."/>
            <person name="Miller M.M."/>
            <person name="Sternberg P.W."/>
            <person name="Aroian R.V."/>
        </authorList>
    </citation>
    <scope>NUCLEOTIDE SEQUENCE</scope>
    <source>
        <strain evidence="2">HY135</strain>
    </source>
</reference>
<name>A0A016TYY6_9BILA</name>
<proteinExistence type="predicted"/>
<evidence type="ECO:0000313" key="1">
    <source>
        <dbReference type="EMBL" id="EYC07996.1"/>
    </source>
</evidence>